<name>A0ABN7PLW9_TIMPD</name>
<protein>
    <submittedName>
        <fullName evidence="1">Uncharacterized protein</fullName>
    </submittedName>
</protein>
<evidence type="ECO:0000313" key="2">
    <source>
        <dbReference type="Proteomes" id="UP001153148"/>
    </source>
</evidence>
<reference evidence="1" key="1">
    <citation type="submission" date="2021-03" db="EMBL/GenBank/DDBJ databases">
        <authorList>
            <person name="Tran Van P."/>
        </authorList>
    </citation>
    <scope>NUCLEOTIDE SEQUENCE</scope>
</reference>
<proteinExistence type="predicted"/>
<accession>A0ABN7PLW9</accession>
<evidence type="ECO:0000313" key="1">
    <source>
        <dbReference type="EMBL" id="CAG2068059.1"/>
    </source>
</evidence>
<keyword evidence="2" id="KW-1185">Reference proteome</keyword>
<gene>
    <name evidence="1" type="ORF">TPAB3V08_LOCUS15002</name>
</gene>
<dbReference type="Proteomes" id="UP001153148">
    <property type="component" value="Unassembled WGS sequence"/>
</dbReference>
<organism evidence="1 2">
    <name type="scientific">Timema podura</name>
    <name type="common">Walking stick</name>
    <dbReference type="NCBI Taxonomy" id="61482"/>
    <lineage>
        <taxon>Eukaryota</taxon>
        <taxon>Metazoa</taxon>
        <taxon>Ecdysozoa</taxon>
        <taxon>Arthropoda</taxon>
        <taxon>Hexapoda</taxon>
        <taxon>Insecta</taxon>
        <taxon>Pterygota</taxon>
        <taxon>Neoptera</taxon>
        <taxon>Polyneoptera</taxon>
        <taxon>Phasmatodea</taxon>
        <taxon>Timematodea</taxon>
        <taxon>Timematoidea</taxon>
        <taxon>Timematidae</taxon>
        <taxon>Timema</taxon>
    </lineage>
</organism>
<sequence>MMEYYTILMERLNNLIQRNTDRKRSSKAILELNMSSLGMSIEDATLYLDQFTRQLELDHQTTITQLESVNEINKTLYDSAIESRYTTMARKVHIR</sequence>
<comment type="caution">
    <text evidence="1">The sequence shown here is derived from an EMBL/GenBank/DDBJ whole genome shotgun (WGS) entry which is preliminary data.</text>
</comment>
<feature type="non-terminal residue" evidence="1">
    <location>
        <position position="95"/>
    </location>
</feature>
<dbReference type="EMBL" id="CAJPIN010080847">
    <property type="protein sequence ID" value="CAG2068059.1"/>
    <property type="molecule type" value="Genomic_DNA"/>
</dbReference>